<dbReference type="Proteomes" id="UP000518300">
    <property type="component" value="Unassembled WGS sequence"/>
</dbReference>
<dbReference type="AlphaFoldDB" id="A0A848LTN9"/>
<organism evidence="4 5">
    <name type="scientific">Pyxidicoccus fallax</name>
    <dbReference type="NCBI Taxonomy" id="394095"/>
    <lineage>
        <taxon>Bacteria</taxon>
        <taxon>Pseudomonadati</taxon>
        <taxon>Myxococcota</taxon>
        <taxon>Myxococcia</taxon>
        <taxon>Myxococcales</taxon>
        <taxon>Cystobacterineae</taxon>
        <taxon>Myxococcaceae</taxon>
        <taxon>Pyxidicoccus</taxon>
    </lineage>
</organism>
<accession>A0A848LTN9</accession>
<dbReference type="Gene3D" id="2.120.10.30">
    <property type="entry name" value="TolB, C-terminal domain"/>
    <property type="match status" value="1"/>
</dbReference>
<evidence type="ECO:0000256" key="1">
    <source>
        <dbReference type="ARBA" id="ARBA00009820"/>
    </source>
</evidence>
<feature type="region of interest" description="Disordered" evidence="2">
    <location>
        <begin position="27"/>
        <end position="58"/>
    </location>
</feature>
<keyword evidence="3" id="KW-0732">Signal</keyword>
<evidence type="ECO:0000313" key="5">
    <source>
        <dbReference type="Proteomes" id="UP000518300"/>
    </source>
</evidence>
<keyword evidence="5" id="KW-1185">Reference proteome</keyword>
<evidence type="ECO:0000313" key="4">
    <source>
        <dbReference type="EMBL" id="NMO21347.1"/>
    </source>
</evidence>
<sequence>MHPTEVRSRFPRRTLAMWMASSLALAGCGGPGETEAPTSGDSQAAQVQQLDTASPDQGAANERRLIVYQTTSLSLYAVDTQGSLRLLAKRSGAPVTSPDGRSVAYSKLPDSYQPGEPVTHADLHVYNLQSGHTQQVTRGYDDTEPVWTPDGRNLLFQSTRRSGRPALWKVRSNGTGLDQVTNQETLESAGDIIPNPATGGTVQWSPDNQRRLIVYSTTTLTNGEVRVIDFGQMFDVENTYSLGEGHSPHWTENGTVVFARNEGDKVIYIEVGVD</sequence>
<feature type="compositionally biased region" description="Polar residues" evidence="2">
    <location>
        <begin position="36"/>
        <end position="55"/>
    </location>
</feature>
<feature type="signal peptide" evidence="3">
    <location>
        <begin position="1"/>
        <end position="26"/>
    </location>
</feature>
<dbReference type="SUPFAM" id="SSF69304">
    <property type="entry name" value="Tricorn protease N-terminal domain"/>
    <property type="match status" value="1"/>
</dbReference>
<dbReference type="PROSITE" id="PS51257">
    <property type="entry name" value="PROKAR_LIPOPROTEIN"/>
    <property type="match status" value="1"/>
</dbReference>
<comment type="similarity">
    <text evidence="1">Belongs to the TolB family.</text>
</comment>
<comment type="caution">
    <text evidence="4">The sequence shown here is derived from an EMBL/GenBank/DDBJ whole genome shotgun (WGS) entry which is preliminary data.</text>
</comment>
<dbReference type="Pfam" id="PF07676">
    <property type="entry name" value="PD40"/>
    <property type="match status" value="1"/>
</dbReference>
<evidence type="ECO:0008006" key="6">
    <source>
        <dbReference type="Google" id="ProtNLM"/>
    </source>
</evidence>
<reference evidence="4 5" key="1">
    <citation type="submission" date="2020-04" db="EMBL/GenBank/DDBJ databases">
        <title>Draft genome of Pyxidicoccus fallax type strain.</title>
        <authorList>
            <person name="Whitworth D.E."/>
        </authorList>
    </citation>
    <scope>NUCLEOTIDE SEQUENCE [LARGE SCALE GENOMIC DNA]</scope>
    <source>
        <strain evidence="4 5">DSM 14698</strain>
    </source>
</reference>
<proteinExistence type="inferred from homology"/>
<evidence type="ECO:0000256" key="2">
    <source>
        <dbReference type="SAM" id="MobiDB-lite"/>
    </source>
</evidence>
<dbReference type="InterPro" id="IPR011659">
    <property type="entry name" value="WD40"/>
</dbReference>
<dbReference type="EMBL" id="JABBJJ010000315">
    <property type="protein sequence ID" value="NMO21347.1"/>
    <property type="molecule type" value="Genomic_DNA"/>
</dbReference>
<dbReference type="PANTHER" id="PTHR36842">
    <property type="entry name" value="PROTEIN TOLB HOMOLOG"/>
    <property type="match status" value="1"/>
</dbReference>
<evidence type="ECO:0000256" key="3">
    <source>
        <dbReference type="SAM" id="SignalP"/>
    </source>
</evidence>
<name>A0A848LTN9_9BACT</name>
<protein>
    <recommendedName>
        <fullName evidence="6">Lipoprotein</fullName>
    </recommendedName>
</protein>
<feature type="chain" id="PRO_5032697173" description="Lipoprotein" evidence="3">
    <location>
        <begin position="27"/>
        <end position="274"/>
    </location>
</feature>
<gene>
    <name evidence="4" type="ORF">HG543_41820</name>
</gene>
<dbReference type="InterPro" id="IPR011042">
    <property type="entry name" value="6-blade_b-propeller_TolB-like"/>
</dbReference>